<dbReference type="GO" id="GO:0016491">
    <property type="term" value="F:oxidoreductase activity"/>
    <property type="evidence" value="ECO:0007669"/>
    <property type="project" value="UniProtKB-KW"/>
</dbReference>
<evidence type="ECO:0000256" key="2">
    <source>
        <dbReference type="ARBA" id="ARBA00023002"/>
    </source>
</evidence>
<evidence type="ECO:0000256" key="1">
    <source>
        <dbReference type="ARBA" id="ARBA00022505"/>
    </source>
</evidence>
<proteinExistence type="predicted"/>
<evidence type="ECO:0000313" key="5">
    <source>
        <dbReference type="Proteomes" id="UP001149140"/>
    </source>
</evidence>
<comment type="caution">
    <text evidence="4">The sequence shown here is derived from an EMBL/GenBank/DDBJ whole genome shotgun (WGS) entry which is preliminary data.</text>
</comment>
<keyword evidence="5" id="KW-1185">Reference proteome</keyword>
<dbReference type="InterPro" id="IPR037165">
    <property type="entry name" value="AldOxase/xan_DH_Mopterin-bd_sf"/>
</dbReference>
<accession>A0A9X3RYZ2</accession>
<dbReference type="PANTHER" id="PTHR11908:SF132">
    <property type="entry name" value="ALDEHYDE OXIDASE 1-RELATED"/>
    <property type="match status" value="1"/>
</dbReference>
<keyword evidence="1" id="KW-0500">Molybdenum</keyword>
<dbReference type="InterPro" id="IPR008274">
    <property type="entry name" value="AldOxase/xan_DH_MoCoBD1"/>
</dbReference>
<protein>
    <submittedName>
        <fullName evidence="4">Xanthine dehydrogenase family protein molybdopterin-binding subunit</fullName>
    </submittedName>
</protein>
<feature type="domain" description="Aldehyde oxidase/xanthine dehydrogenase a/b hammerhead" evidence="3">
    <location>
        <begin position="27"/>
        <end position="130"/>
    </location>
</feature>
<dbReference type="InterPro" id="IPR016208">
    <property type="entry name" value="Ald_Oxase/xanthine_DH-like"/>
</dbReference>
<gene>
    <name evidence="4" type="ORF">OM076_05250</name>
</gene>
<dbReference type="Pfam" id="PF02738">
    <property type="entry name" value="MoCoBD_1"/>
    <property type="match status" value="1"/>
</dbReference>
<dbReference type="SMART" id="SM01008">
    <property type="entry name" value="Ald_Xan_dh_C"/>
    <property type="match status" value="1"/>
</dbReference>
<dbReference type="RefSeq" id="WP_270038421.1">
    <property type="nucleotide sequence ID" value="NZ_JAPDOD010000003.1"/>
</dbReference>
<dbReference type="Gene3D" id="3.30.365.10">
    <property type="entry name" value="Aldehyde oxidase/xanthine dehydrogenase, molybdopterin binding domain"/>
    <property type="match status" value="4"/>
</dbReference>
<sequence length="759" mass="78322">MPEVLQNATRGLIGTARRRRDGQAKVLGQTRYVGDMPVHGLLHARPVLAAEAHAKLVSIDATAALELPGVVAVLTAKDLGLKGGSGRVAEPLAREEIVWSGQPVALVIAESDAAAEDGAALVWVEEEPLPAVLDLESAMAEDADLARVTEVAGGGDGGAGAHGAGGGEEAVTEELPPNVAVRMRIAAGDVDAGLARADAVVSGRFRTNWIHQAYIEPQSCLAWTDPDGTLAVTSSTQGAYMVRQGLCEMLGLPNDKVRVQAAPLGGAFGGKLMISEPLAAAAALKLGRPVRLVFRRSEDFAAANPAPGQLIDLELGATRDGELTAIRGRIVGDRGGLGEMGVETISAMLSAGPYRWGAHDLTAVGVATNRVSAGAYRAPGAPPAAFAVESLLDRVAGELGLDPIEFRLQNVLLAGDKGIDGQEIKVFGAQECLERVQEHPLWVGRDELPEDEGVGIALGFWPGGLEPAAAICKLDADGKLTVVTAAADMSGIENAFIAIAAETFGLDEDSVRVTTGDTASTPYGGVAGGSKVTYTYGRAIERAASEARERLLRVASTELEIAPEDLELVDGEVRPLGSPGRGVKIADLAAKTYTFGSPHEPIEGYGGVAQVSRAPGAAAHLSHVRVDRETGGVTVLGHVIAQDVGKALNPALVEGQMHGGTAQGIGWALLEELSHDENGQLKGGSFAEYALPSTDQVPPIETLIVEVPAPDGPFGAKGIGEPPVCGVPAAIANAIAAASGARMQELPMSPMRVWTALQS</sequence>
<evidence type="ECO:0000259" key="3">
    <source>
        <dbReference type="SMART" id="SM01008"/>
    </source>
</evidence>
<dbReference type="EMBL" id="JAPDOD010000003">
    <property type="protein sequence ID" value="MDA0159659.1"/>
    <property type="molecule type" value="Genomic_DNA"/>
</dbReference>
<organism evidence="4 5">
    <name type="scientific">Solirubrobacter ginsenosidimutans</name>
    <dbReference type="NCBI Taxonomy" id="490573"/>
    <lineage>
        <taxon>Bacteria</taxon>
        <taxon>Bacillati</taxon>
        <taxon>Actinomycetota</taxon>
        <taxon>Thermoleophilia</taxon>
        <taxon>Solirubrobacterales</taxon>
        <taxon>Solirubrobacteraceae</taxon>
        <taxon>Solirubrobacter</taxon>
    </lineage>
</organism>
<dbReference type="AlphaFoldDB" id="A0A9X3RYZ2"/>
<evidence type="ECO:0000313" key="4">
    <source>
        <dbReference type="EMBL" id="MDA0159659.1"/>
    </source>
</evidence>
<dbReference type="InterPro" id="IPR046867">
    <property type="entry name" value="AldOxase/xan_DH_MoCoBD2"/>
</dbReference>
<keyword evidence="2" id="KW-0560">Oxidoreductase</keyword>
<dbReference type="SUPFAM" id="SSF56003">
    <property type="entry name" value="Molybdenum cofactor-binding domain"/>
    <property type="match status" value="1"/>
</dbReference>
<dbReference type="InterPro" id="IPR036856">
    <property type="entry name" value="Ald_Oxase/Xan_DH_a/b_sf"/>
</dbReference>
<dbReference type="Proteomes" id="UP001149140">
    <property type="component" value="Unassembled WGS sequence"/>
</dbReference>
<dbReference type="Gene3D" id="3.90.1170.50">
    <property type="entry name" value="Aldehyde oxidase/xanthine dehydrogenase, a/b hammerhead"/>
    <property type="match status" value="1"/>
</dbReference>
<name>A0A9X3RYZ2_9ACTN</name>
<dbReference type="SUPFAM" id="SSF54665">
    <property type="entry name" value="CO dehydrogenase molybdoprotein N-domain-like"/>
    <property type="match status" value="1"/>
</dbReference>
<reference evidence="4" key="1">
    <citation type="submission" date="2022-10" db="EMBL/GenBank/DDBJ databases">
        <title>The WGS of Solirubrobacter ginsenosidimutans DSM 21036.</title>
        <authorList>
            <person name="Jiang Z."/>
        </authorList>
    </citation>
    <scope>NUCLEOTIDE SEQUENCE</scope>
    <source>
        <strain evidence="4">DSM 21036</strain>
    </source>
</reference>
<dbReference type="Pfam" id="PF01315">
    <property type="entry name" value="Ald_Xan_dh_C"/>
    <property type="match status" value="1"/>
</dbReference>
<dbReference type="GO" id="GO:0005506">
    <property type="term" value="F:iron ion binding"/>
    <property type="evidence" value="ECO:0007669"/>
    <property type="project" value="InterPro"/>
</dbReference>
<dbReference type="PANTHER" id="PTHR11908">
    <property type="entry name" value="XANTHINE DEHYDROGENASE"/>
    <property type="match status" value="1"/>
</dbReference>
<dbReference type="InterPro" id="IPR000674">
    <property type="entry name" value="Ald_Oxase/Xan_DH_a/b"/>
</dbReference>
<dbReference type="Pfam" id="PF20256">
    <property type="entry name" value="MoCoBD_2"/>
    <property type="match status" value="1"/>
</dbReference>